<comment type="caution">
    <text evidence="2">The sequence shown here is derived from an EMBL/GenBank/DDBJ whole genome shotgun (WGS) entry which is preliminary data.</text>
</comment>
<sequence>MDDPTIFEDCSRQLLQYVEEQVEAGRDPDSITDEERREFKKCFQDTRLKSASWPSYFIMTINMNGPAIKGSGIAKKRRTLVSILMRSFFSDIIFCQELPGKFETEVVDKCGAFGYQYVQNEKESAVLWRTEDFDGSTEGLKTTDRRMIQLRNEVEGASEVLSRIAMVKLTSRKSSDTVLAVSYHGCYKAGDEEKKRQFQGLNTFLCKVIKEKGINSYIIGGDFNLNTLDVELPKDVAVPNYELSPRQSRKAEASSGRYIPYKDNFVYYPVQWCPAISSNHRFHYNSELAKLANQLALFFEVISLILGGLSGNWASTVYDRKIRVAWTRPFQFEDNASAASDLTKEDHAEVQDEMKMGTISPPKRDRHVGPRSHCWCS</sequence>
<keyword evidence="3" id="KW-1185">Reference proteome</keyword>
<evidence type="ECO:0000256" key="1">
    <source>
        <dbReference type="SAM" id="MobiDB-lite"/>
    </source>
</evidence>
<organism evidence="2 3">
    <name type="scientific">Desmophyllum pertusum</name>
    <dbReference type="NCBI Taxonomy" id="174260"/>
    <lineage>
        <taxon>Eukaryota</taxon>
        <taxon>Metazoa</taxon>
        <taxon>Cnidaria</taxon>
        <taxon>Anthozoa</taxon>
        <taxon>Hexacorallia</taxon>
        <taxon>Scleractinia</taxon>
        <taxon>Caryophylliina</taxon>
        <taxon>Caryophylliidae</taxon>
        <taxon>Desmophyllum</taxon>
    </lineage>
</organism>
<dbReference type="EMBL" id="MU827318">
    <property type="protein sequence ID" value="KAJ7357744.1"/>
    <property type="molecule type" value="Genomic_DNA"/>
</dbReference>
<feature type="region of interest" description="Disordered" evidence="1">
    <location>
        <begin position="357"/>
        <end position="377"/>
    </location>
</feature>
<dbReference type="InterPro" id="IPR036691">
    <property type="entry name" value="Endo/exonu/phosph_ase_sf"/>
</dbReference>
<accession>A0A9W9YM35</accession>
<name>A0A9W9YM35_9CNID</name>
<gene>
    <name evidence="2" type="ORF">OS493_023218</name>
</gene>
<dbReference type="Proteomes" id="UP001163046">
    <property type="component" value="Unassembled WGS sequence"/>
</dbReference>
<dbReference type="SUPFAM" id="SSF56219">
    <property type="entry name" value="DNase I-like"/>
    <property type="match status" value="1"/>
</dbReference>
<evidence type="ECO:0000313" key="3">
    <source>
        <dbReference type="Proteomes" id="UP001163046"/>
    </source>
</evidence>
<proteinExistence type="predicted"/>
<dbReference type="OrthoDB" id="5967537at2759"/>
<evidence type="ECO:0008006" key="4">
    <source>
        <dbReference type="Google" id="ProtNLM"/>
    </source>
</evidence>
<dbReference type="AlphaFoldDB" id="A0A9W9YM35"/>
<evidence type="ECO:0000313" key="2">
    <source>
        <dbReference type="EMBL" id="KAJ7357744.1"/>
    </source>
</evidence>
<protein>
    <recommendedName>
        <fullName evidence="4">Endonuclease/exonuclease/phosphatase domain-containing protein</fullName>
    </recommendedName>
</protein>
<dbReference type="Gene3D" id="3.60.10.10">
    <property type="entry name" value="Endonuclease/exonuclease/phosphatase"/>
    <property type="match status" value="1"/>
</dbReference>
<reference evidence="2" key="1">
    <citation type="submission" date="2023-01" db="EMBL/GenBank/DDBJ databases">
        <title>Genome assembly of the deep-sea coral Lophelia pertusa.</title>
        <authorList>
            <person name="Herrera S."/>
            <person name="Cordes E."/>
        </authorList>
    </citation>
    <scope>NUCLEOTIDE SEQUENCE</scope>
    <source>
        <strain evidence="2">USNM1676648</strain>
        <tissue evidence="2">Polyp</tissue>
    </source>
</reference>